<evidence type="ECO:0008006" key="4">
    <source>
        <dbReference type="Google" id="ProtNLM"/>
    </source>
</evidence>
<sequence length="243" mass="26892">MTGQGTAPLLVHEPLVSNRILFRLAVAVTVFALLTLGIGLASSRIGSTIALGGHTESTELFRITIGQDTIALPANAIRFARQRASAPAERIDLYLAWPDMSGYSATQRQRFNDPGAAQELLFMQLSQSTMSRDMSGRLDPIYSHLFDGAAEPGPHGLTLHRLRPDTGYRDEVMLTATRPGKADYVVRCVLPEDESHASNADCQRDIQVGRDLSVLYRFSSLMLADWQRIDERVQSYFEARLTP</sequence>
<gene>
    <name evidence="2" type="ORF">MRS75_20635</name>
</gene>
<comment type="caution">
    <text evidence="2">The sequence shown here is derived from an EMBL/GenBank/DDBJ whole genome shotgun (WGS) entry which is preliminary data.</text>
</comment>
<accession>A0AAE3QFZ7</accession>
<dbReference type="AlphaFoldDB" id="A0AAE3QFZ7"/>
<dbReference type="EMBL" id="JALDYZ010000015">
    <property type="protein sequence ID" value="MDI7924475.1"/>
    <property type="molecule type" value="Genomic_DNA"/>
</dbReference>
<evidence type="ECO:0000256" key="1">
    <source>
        <dbReference type="SAM" id="Phobius"/>
    </source>
</evidence>
<keyword evidence="3" id="KW-1185">Reference proteome</keyword>
<dbReference type="Proteomes" id="UP001161580">
    <property type="component" value="Unassembled WGS sequence"/>
</dbReference>
<proteinExistence type="predicted"/>
<dbReference type="RefSeq" id="WP_311788377.1">
    <property type="nucleotide sequence ID" value="NZ_JALDYY010000015.1"/>
</dbReference>
<feature type="transmembrane region" description="Helical" evidence="1">
    <location>
        <begin position="20"/>
        <end position="41"/>
    </location>
</feature>
<organism evidence="2 3">
    <name type="scientific">Ferirhizobium litorale</name>
    <dbReference type="NCBI Taxonomy" id="2927786"/>
    <lineage>
        <taxon>Bacteria</taxon>
        <taxon>Pseudomonadati</taxon>
        <taxon>Pseudomonadota</taxon>
        <taxon>Alphaproteobacteria</taxon>
        <taxon>Hyphomicrobiales</taxon>
        <taxon>Rhizobiaceae</taxon>
        <taxon>Ferirhizobium</taxon>
    </lineage>
</organism>
<evidence type="ECO:0000313" key="3">
    <source>
        <dbReference type="Proteomes" id="UP001161580"/>
    </source>
</evidence>
<reference evidence="2" key="1">
    <citation type="submission" date="2022-03" db="EMBL/GenBank/DDBJ databases">
        <title>Fererhizobium litorale gen. nov., sp. nov., isolated from sandy sediments of the Sea of Japan seashore.</title>
        <authorList>
            <person name="Romanenko L."/>
            <person name="Kurilenko V."/>
            <person name="Otstavnykh N."/>
            <person name="Svetashev V."/>
            <person name="Tekutyeva L."/>
            <person name="Isaeva M."/>
            <person name="Mikhailov V."/>
        </authorList>
    </citation>
    <scope>NUCLEOTIDE SEQUENCE</scope>
    <source>
        <strain evidence="2">KMM 9576</strain>
    </source>
</reference>
<protein>
    <recommendedName>
        <fullName evidence="4">Transmembrane anchored protein</fullName>
    </recommendedName>
</protein>
<keyword evidence="1" id="KW-1133">Transmembrane helix</keyword>
<keyword evidence="1" id="KW-0472">Membrane</keyword>
<keyword evidence="1" id="KW-0812">Transmembrane</keyword>
<evidence type="ECO:0000313" key="2">
    <source>
        <dbReference type="EMBL" id="MDI7924475.1"/>
    </source>
</evidence>
<name>A0AAE3QFZ7_9HYPH</name>